<organism evidence="2 3">
    <name type="scientific">Hyaloscypha variabilis (strain UAMH 11265 / GT02V1 / F)</name>
    <name type="common">Meliniomyces variabilis</name>
    <dbReference type="NCBI Taxonomy" id="1149755"/>
    <lineage>
        <taxon>Eukaryota</taxon>
        <taxon>Fungi</taxon>
        <taxon>Dikarya</taxon>
        <taxon>Ascomycota</taxon>
        <taxon>Pezizomycotina</taxon>
        <taxon>Leotiomycetes</taxon>
        <taxon>Helotiales</taxon>
        <taxon>Hyaloscyphaceae</taxon>
        <taxon>Hyaloscypha</taxon>
        <taxon>Hyaloscypha variabilis</taxon>
    </lineage>
</organism>
<feature type="compositionally biased region" description="Low complexity" evidence="1">
    <location>
        <begin position="150"/>
        <end position="167"/>
    </location>
</feature>
<feature type="compositionally biased region" description="Low complexity" evidence="1">
    <location>
        <begin position="38"/>
        <end position="56"/>
    </location>
</feature>
<reference evidence="2 3" key="1">
    <citation type="submission" date="2016-04" db="EMBL/GenBank/DDBJ databases">
        <title>A degradative enzymes factory behind the ericoid mycorrhizal symbiosis.</title>
        <authorList>
            <consortium name="DOE Joint Genome Institute"/>
            <person name="Martino E."/>
            <person name="Morin E."/>
            <person name="Grelet G."/>
            <person name="Kuo A."/>
            <person name="Kohler A."/>
            <person name="Daghino S."/>
            <person name="Barry K."/>
            <person name="Choi C."/>
            <person name="Cichocki N."/>
            <person name="Clum A."/>
            <person name="Copeland A."/>
            <person name="Hainaut M."/>
            <person name="Haridas S."/>
            <person name="Labutti K."/>
            <person name="Lindquist E."/>
            <person name="Lipzen A."/>
            <person name="Khouja H.-R."/>
            <person name="Murat C."/>
            <person name="Ohm R."/>
            <person name="Olson A."/>
            <person name="Spatafora J."/>
            <person name="Veneault-Fourrey C."/>
            <person name="Henrissat B."/>
            <person name="Grigoriev I."/>
            <person name="Martin F."/>
            <person name="Perotto S."/>
        </authorList>
    </citation>
    <scope>NUCLEOTIDE SEQUENCE [LARGE SCALE GENOMIC DNA]</scope>
    <source>
        <strain evidence="2 3">F</strain>
    </source>
</reference>
<sequence length="257" mass="27796">MGILATSFQSNFEPAAFFIAQPQAATMGPLKRKRSDSEISTSSSLLSSPPSANMMSIDSYHPISTPSLFAARTRKRHRDNRPSESDVHQHTLSLLFSAQQAPQPQFQAPSPFQPVQPVQSLPSNNHPIQHPTQQSTLHSFWAIPSSLRHTSPSSNSSSSTNTPSTTPAMDNFFRATNCEDCNASLRSSVDAGADSMDVDMMMDIDMDAREHACTACTACGKQVCHSCSIGNMGADRKCLSCAGRKAWVGGIGWCDQD</sequence>
<keyword evidence="3" id="KW-1185">Reference proteome</keyword>
<feature type="compositionally biased region" description="Low complexity" evidence="1">
    <location>
        <begin position="101"/>
        <end position="122"/>
    </location>
</feature>
<dbReference type="Proteomes" id="UP000235786">
    <property type="component" value="Unassembled WGS sequence"/>
</dbReference>
<feature type="region of interest" description="Disordered" evidence="1">
    <location>
        <begin position="101"/>
        <end position="134"/>
    </location>
</feature>
<feature type="compositionally biased region" description="Polar residues" evidence="1">
    <location>
        <begin position="123"/>
        <end position="134"/>
    </location>
</feature>
<gene>
    <name evidence="2" type="ORF">L207DRAFT_519255</name>
</gene>
<proteinExistence type="predicted"/>
<dbReference type="EMBL" id="KZ613962">
    <property type="protein sequence ID" value="PMD31414.1"/>
    <property type="molecule type" value="Genomic_DNA"/>
</dbReference>
<dbReference type="OrthoDB" id="5336357at2759"/>
<evidence type="ECO:0000256" key="1">
    <source>
        <dbReference type="SAM" id="MobiDB-lite"/>
    </source>
</evidence>
<evidence type="ECO:0000313" key="3">
    <source>
        <dbReference type="Proteomes" id="UP000235786"/>
    </source>
</evidence>
<name>A0A2J6QYR4_HYAVF</name>
<evidence type="ECO:0000313" key="2">
    <source>
        <dbReference type="EMBL" id="PMD31414.1"/>
    </source>
</evidence>
<dbReference type="AlphaFoldDB" id="A0A2J6QYR4"/>
<protein>
    <submittedName>
        <fullName evidence="2">Uncharacterized protein</fullName>
    </submittedName>
</protein>
<feature type="region of interest" description="Disordered" evidence="1">
    <location>
        <begin position="26"/>
        <end position="59"/>
    </location>
</feature>
<feature type="region of interest" description="Disordered" evidence="1">
    <location>
        <begin position="147"/>
        <end position="167"/>
    </location>
</feature>
<dbReference type="STRING" id="1149755.A0A2J6QYR4"/>
<accession>A0A2J6QYR4</accession>